<evidence type="ECO:0000313" key="2">
    <source>
        <dbReference type="EMBL" id="MBP1986145.1"/>
    </source>
</evidence>
<dbReference type="RefSeq" id="WP_209490349.1">
    <property type="nucleotide sequence ID" value="NZ_JAGGLC010000001.1"/>
</dbReference>
<feature type="domain" description="Amidase" evidence="1">
    <location>
        <begin position="49"/>
        <end position="453"/>
    </location>
</feature>
<dbReference type="InterPro" id="IPR036928">
    <property type="entry name" value="AS_sf"/>
</dbReference>
<reference evidence="2" key="1">
    <citation type="submission" date="2021-03" db="EMBL/GenBank/DDBJ databases">
        <title>Genomic Encyclopedia of Type Strains, Phase IV (KMG-IV): sequencing the most valuable type-strain genomes for metagenomic binning, comparative biology and taxonomic classification.</title>
        <authorList>
            <person name="Goeker M."/>
        </authorList>
    </citation>
    <scope>NUCLEOTIDE SEQUENCE</scope>
    <source>
        <strain evidence="2">DSM 26232</strain>
    </source>
</reference>
<dbReference type="InterPro" id="IPR000120">
    <property type="entry name" value="Amidase"/>
</dbReference>
<dbReference type="AlphaFoldDB" id="A0A8T4GXT9"/>
<protein>
    <submittedName>
        <fullName evidence="2">Asp-tRNA(Asn)/Glu-tRNA(Gln) amidotransferase A subunit family amidase</fullName>
    </submittedName>
</protein>
<dbReference type="InterPro" id="IPR020556">
    <property type="entry name" value="Amidase_CS"/>
</dbReference>
<dbReference type="PROSITE" id="PS00571">
    <property type="entry name" value="AMIDASES"/>
    <property type="match status" value="1"/>
</dbReference>
<dbReference type="GO" id="GO:0003824">
    <property type="term" value="F:catalytic activity"/>
    <property type="evidence" value="ECO:0007669"/>
    <property type="project" value="InterPro"/>
</dbReference>
<keyword evidence="3" id="KW-1185">Reference proteome</keyword>
<dbReference type="OrthoDB" id="7931at2157"/>
<organism evidence="2 3">
    <name type="scientific">Halolamina salifodinae</name>
    <dbReference type="NCBI Taxonomy" id="1202767"/>
    <lineage>
        <taxon>Archaea</taxon>
        <taxon>Methanobacteriati</taxon>
        <taxon>Methanobacteriota</taxon>
        <taxon>Stenosarchaea group</taxon>
        <taxon>Halobacteria</taxon>
        <taxon>Halobacteriales</taxon>
        <taxon>Haloferacaceae</taxon>
    </lineage>
</organism>
<dbReference type="PANTHER" id="PTHR11895">
    <property type="entry name" value="TRANSAMIDASE"/>
    <property type="match status" value="1"/>
</dbReference>
<gene>
    <name evidence="2" type="ORF">J2753_000618</name>
</gene>
<dbReference type="PANTHER" id="PTHR11895:SF7">
    <property type="entry name" value="GLUTAMYL-TRNA(GLN) AMIDOTRANSFERASE SUBUNIT A, MITOCHONDRIAL"/>
    <property type="match status" value="1"/>
</dbReference>
<dbReference type="EMBL" id="JAGGLC010000001">
    <property type="protein sequence ID" value="MBP1986145.1"/>
    <property type="molecule type" value="Genomic_DNA"/>
</dbReference>
<accession>A0A8T4GXT9</accession>
<dbReference type="SUPFAM" id="SSF75304">
    <property type="entry name" value="Amidase signature (AS) enzymes"/>
    <property type="match status" value="1"/>
</dbReference>
<evidence type="ECO:0000313" key="3">
    <source>
        <dbReference type="Proteomes" id="UP000823736"/>
    </source>
</evidence>
<dbReference type="Pfam" id="PF01425">
    <property type="entry name" value="Amidase"/>
    <property type="match status" value="1"/>
</dbReference>
<name>A0A8T4GXT9_9EURY</name>
<proteinExistence type="predicted"/>
<dbReference type="Gene3D" id="3.90.1300.10">
    <property type="entry name" value="Amidase signature (AS) domain"/>
    <property type="match status" value="1"/>
</dbReference>
<sequence>MDRPDPPQCQDRVDEYLDRVRALPTDSVAGAFAEPTPQDRADPYDAFAETFIADAPLEGPLAEFDLAVKENIAVGGVTTTCGTDCFEWTPDVDAVAVERLRAAGAAVVGTTDMDPFAFGTTGESGARGRTENPAVEGYVPGGSSSGSAAAVAGGVVDAALGTDTAGSVRIPASFSGVVGFKPTYGLVPTDGVVPLSPSNDHVGILADDVATAATVLEAVAGREATRPDSLTAPTRLSFVEDLERLPSGLRLGVASEFMAAAAPAVEAEIETALTACVTELDAEVGAVTFPEAEAAVDANDAQTVVEFAALLEHGYLLGNGQRADLRAALRRANRRTDSLPDRVASLIEAGRELHSRAPDAYGRTWDARRRAIRRQQALFTEADVLAMPTTPIPAPSFGAVPGEGGPSVLDTVENTAPFNATGAPAVSIPCGQVAGRPVGLQLVGPPGADGFLLRVAESVERVLDSY</sequence>
<dbReference type="InterPro" id="IPR023631">
    <property type="entry name" value="Amidase_dom"/>
</dbReference>
<evidence type="ECO:0000259" key="1">
    <source>
        <dbReference type="Pfam" id="PF01425"/>
    </source>
</evidence>
<comment type="caution">
    <text evidence="2">The sequence shown here is derived from an EMBL/GenBank/DDBJ whole genome shotgun (WGS) entry which is preliminary data.</text>
</comment>
<dbReference type="Proteomes" id="UP000823736">
    <property type="component" value="Unassembled WGS sequence"/>
</dbReference>